<evidence type="ECO:0000313" key="8">
    <source>
        <dbReference type="Proteomes" id="UP001521209"/>
    </source>
</evidence>
<dbReference type="Pfam" id="PF13193">
    <property type="entry name" value="AMP-binding_C"/>
    <property type="match status" value="1"/>
</dbReference>
<dbReference type="SUPFAM" id="SSF56801">
    <property type="entry name" value="Acetyl-CoA synthetase-like"/>
    <property type="match status" value="1"/>
</dbReference>
<reference evidence="7 8" key="1">
    <citation type="submission" date="2022-01" db="EMBL/GenBank/DDBJ databases">
        <authorList>
            <person name="Won M."/>
            <person name="Kim S.-J."/>
            <person name="Kwon S.-W."/>
        </authorList>
    </citation>
    <scope>NUCLEOTIDE SEQUENCE [LARGE SCALE GENOMIC DNA]</scope>
    <source>
        <strain evidence="7 8">KCTC 23505</strain>
    </source>
</reference>
<dbReference type="Pfam" id="PF00501">
    <property type="entry name" value="AMP-binding"/>
    <property type="match status" value="1"/>
</dbReference>
<dbReference type="GO" id="GO:0016874">
    <property type="term" value="F:ligase activity"/>
    <property type="evidence" value="ECO:0007669"/>
    <property type="project" value="UniProtKB-KW"/>
</dbReference>
<dbReference type="EMBL" id="JAKGBZ010000065">
    <property type="protein sequence ID" value="MCF3948636.1"/>
    <property type="molecule type" value="Genomic_DNA"/>
</dbReference>
<comment type="similarity">
    <text evidence="1">Belongs to the ATP-dependent AMP-binding enzyme family.</text>
</comment>
<dbReference type="NCBIfam" id="NF004837">
    <property type="entry name" value="PRK06187.1"/>
    <property type="match status" value="1"/>
</dbReference>
<dbReference type="InterPro" id="IPR020845">
    <property type="entry name" value="AMP-binding_CS"/>
</dbReference>
<dbReference type="InterPro" id="IPR025110">
    <property type="entry name" value="AMP-bd_C"/>
</dbReference>
<dbReference type="PROSITE" id="PS00455">
    <property type="entry name" value="AMP_BINDING"/>
    <property type="match status" value="1"/>
</dbReference>
<dbReference type="RefSeq" id="WP_235705950.1">
    <property type="nucleotide sequence ID" value="NZ_JAKGBZ010000065.1"/>
</dbReference>
<dbReference type="Proteomes" id="UP001521209">
    <property type="component" value="Unassembled WGS sequence"/>
</dbReference>
<name>A0ABS9E0U0_9PROT</name>
<dbReference type="PANTHER" id="PTHR43859:SF4">
    <property type="entry name" value="BUTANOATE--COA LIGASE AAE1-RELATED"/>
    <property type="match status" value="1"/>
</dbReference>
<feature type="domain" description="AMP-dependent synthetase/ligase" evidence="5">
    <location>
        <begin position="17"/>
        <end position="399"/>
    </location>
</feature>
<evidence type="ECO:0000256" key="2">
    <source>
        <dbReference type="ARBA" id="ARBA00022598"/>
    </source>
</evidence>
<gene>
    <name evidence="7" type="ORF">L2A60_18410</name>
</gene>
<keyword evidence="2 7" id="KW-0436">Ligase</keyword>
<keyword evidence="8" id="KW-1185">Reference proteome</keyword>
<accession>A0ABS9E0U0</accession>
<feature type="domain" description="AMP-binding enzyme C-terminal" evidence="6">
    <location>
        <begin position="447"/>
        <end position="521"/>
    </location>
</feature>
<dbReference type="InterPro" id="IPR042099">
    <property type="entry name" value="ANL_N_sf"/>
</dbReference>
<evidence type="ECO:0000256" key="1">
    <source>
        <dbReference type="ARBA" id="ARBA00006432"/>
    </source>
</evidence>
<dbReference type="Gene3D" id="3.40.50.12780">
    <property type="entry name" value="N-terminal domain of ligase-like"/>
    <property type="match status" value="1"/>
</dbReference>
<evidence type="ECO:0000313" key="7">
    <source>
        <dbReference type="EMBL" id="MCF3948636.1"/>
    </source>
</evidence>
<dbReference type="CDD" id="cd12119">
    <property type="entry name" value="ttLC_FACS_AlkK_like"/>
    <property type="match status" value="1"/>
</dbReference>
<evidence type="ECO:0000256" key="4">
    <source>
        <dbReference type="ARBA" id="ARBA00023098"/>
    </source>
</evidence>
<keyword evidence="3" id="KW-0276">Fatty acid metabolism</keyword>
<dbReference type="InterPro" id="IPR000873">
    <property type="entry name" value="AMP-dep_synth/lig_dom"/>
</dbReference>
<comment type="caution">
    <text evidence="7">The sequence shown here is derived from an EMBL/GenBank/DDBJ whole genome shotgun (WGS) entry which is preliminary data.</text>
</comment>
<organism evidence="7 8">
    <name type="scientific">Acidiphilium iwatense</name>
    <dbReference type="NCBI Taxonomy" id="768198"/>
    <lineage>
        <taxon>Bacteria</taxon>
        <taxon>Pseudomonadati</taxon>
        <taxon>Pseudomonadota</taxon>
        <taxon>Alphaproteobacteria</taxon>
        <taxon>Acetobacterales</taxon>
        <taxon>Acidocellaceae</taxon>
        <taxon>Acidiphilium</taxon>
    </lineage>
</organism>
<protein>
    <submittedName>
        <fullName evidence="7">Long-chain fatty acid--CoA ligase</fullName>
    </submittedName>
</protein>
<evidence type="ECO:0000259" key="6">
    <source>
        <dbReference type="Pfam" id="PF13193"/>
    </source>
</evidence>
<evidence type="ECO:0000256" key="3">
    <source>
        <dbReference type="ARBA" id="ARBA00022832"/>
    </source>
</evidence>
<dbReference type="InterPro" id="IPR045851">
    <property type="entry name" value="AMP-bd_C_sf"/>
</dbReference>
<dbReference type="PANTHER" id="PTHR43859">
    <property type="entry name" value="ACYL-ACTIVATING ENZYME"/>
    <property type="match status" value="1"/>
</dbReference>
<sequence length="542" mass="58882">MHGLMQHEPMMISDLLRHAARYHPRSEIVSRRPDGVHRQTYPETERRARRLAQALIRLGIAPGDRVATLAWNSHRHVELYFAISGIGAVINTINPRLAHDDIAYIADHAEDRVIFADVDFAPILAAVVPKLAARPRHIVFLNDSGDIQDCTLPASISVSAYETLIAAEDGDYEWPRFEETTASGLCYTSGTTGKPKGVLYSHRSTVLLAMAVNAADACGLRAADRLMPVVPMFHVNAWSLPYAAAACGASLIMPGRFLDGASLAGLIADEHVTISAGVPTVWLGVLDHLRETGQRLPSLQRLVIGGSACPPALFEQFDALGVEIRHAWGMTESSPLATLAAPVAGVDADAAANQRLSQGRTIFGVELRARDEKATEVPWNGKTQGNIELRGHWVATGYYRMPKGTTADGWFPTGDVGTIDPDGFVYLTDRTKDLIKSGGEWISSIALENIAVAHPAVAEAAAIAAKHRKWGERPLLIVALRPGASLTKAELLAFYEDKVPRWSVPDDVIFIDELPHGATGKLLKTALRSRFGDYFIRAEDVV</sequence>
<keyword evidence="4" id="KW-0443">Lipid metabolism</keyword>
<evidence type="ECO:0000259" key="5">
    <source>
        <dbReference type="Pfam" id="PF00501"/>
    </source>
</evidence>
<proteinExistence type="inferred from homology"/>
<dbReference type="Gene3D" id="3.30.300.30">
    <property type="match status" value="1"/>
</dbReference>